<organism evidence="1 2">
    <name type="scientific">Hafnia psychrotolerans</name>
    <dbReference type="NCBI Taxonomy" id="1477018"/>
    <lineage>
        <taxon>Bacteria</taxon>
        <taxon>Pseudomonadati</taxon>
        <taxon>Pseudomonadota</taxon>
        <taxon>Gammaproteobacteria</taxon>
        <taxon>Enterobacterales</taxon>
        <taxon>Hafniaceae</taxon>
        <taxon>Hafnia</taxon>
    </lineage>
</organism>
<evidence type="ECO:0000313" key="1">
    <source>
        <dbReference type="EMBL" id="GGA38314.1"/>
    </source>
</evidence>
<reference evidence="2" key="1">
    <citation type="journal article" date="2019" name="Int. J. Syst. Evol. Microbiol.">
        <title>The Global Catalogue of Microorganisms (GCM) 10K type strain sequencing project: providing services to taxonomists for standard genome sequencing and annotation.</title>
        <authorList>
            <consortium name="The Broad Institute Genomics Platform"/>
            <consortium name="The Broad Institute Genome Sequencing Center for Infectious Disease"/>
            <person name="Wu L."/>
            <person name="Ma J."/>
        </authorList>
    </citation>
    <scope>NUCLEOTIDE SEQUENCE [LARGE SCALE GENOMIC DNA]</scope>
    <source>
        <strain evidence="2">CGMCC 1.12806</strain>
    </source>
</reference>
<evidence type="ECO:0008006" key="3">
    <source>
        <dbReference type="Google" id="ProtNLM"/>
    </source>
</evidence>
<gene>
    <name evidence="1" type="ORF">GCM10011328_11430</name>
</gene>
<sequence>MAKPDWGAIQKQFLADHAITNISPKDWCEAKGINYATARRYVKKPSSDVSAGRKRLQINATCQRTDKSPGTVSLDNGNNRHQYKANRRVVGIHYQHLSEIK</sequence>
<evidence type="ECO:0000313" key="2">
    <source>
        <dbReference type="Proteomes" id="UP000627464"/>
    </source>
</evidence>
<dbReference type="EMBL" id="BMFZ01000003">
    <property type="protein sequence ID" value="GGA38314.1"/>
    <property type="molecule type" value="Genomic_DNA"/>
</dbReference>
<proteinExistence type="predicted"/>
<name>A0ABQ1G7M5_9GAMM</name>
<comment type="caution">
    <text evidence="1">The sequence shown here is derived from an EMBL/GenBank/DDBJ whole genome shotgun (WGS) entry which is preliminary data.</text>
</comment>
<accession>A0ABQ1G7M5</accession>
<keyword evidence="2" id="KW-1185">Reference proteome</keyword>
<protein>
    <recommendedName>
        <fullName evidence="3">Terminase small subunit</fullName>
    </recommendedName>
</protein>
<dbReference type="Proteomes" id="UP000627464">
    <property type="component" value="Unassembled WGS sequence"/>
</dbReference>